<dbReference type="Pfam" id="PF10330">
    <property type="entry name" value="Stb3"/>
    <property type="match status" value="1"/>
</dbReference>
<protein>
    <recommendedName>
        <fullName evidence="4">Protein STB3</fullName>
    </recommendedName>
</protein>
<feature type="compositionally biased region" description="Basic and acidic residues" evidence="1">
    <location>
        <begin position="505"/>
        <end position="516"/>
    </location>
</feature>
<feature type="region of interest" description="Disordered" evidence="1">
    <location>
        <begin position="308"/>
        <end position="349"/>
    </location>
</feature>
<dbReference type="EMBL" id="KV454431">
    <property type="protein sequence ID" value="ODQ80023.1"/>
    <property type="molecule type" value="Genomic_DNA"/>
</dbReference>
<dbReference type="AlphaFoldDB" id="A0A1E3QQQ7"/>
<feature type="region of interest" description="Disordered" evidence="1">
    <location>
        <begin position="231"/>
        <end position="262"/>
    </location>
</feature>
<dbReference type="GO" id="GO:0000432">
    <property type="term" value="P:positive regulation of transcription from RNA polymerase II promoter by glucose"/>
    <property type="evidence" value="ECO:0007669"/>
    <property type="project" value="TreeGrafter"/>
</dbReference>
<evidence type="ECO:0000313" key="3">
    <source>
        <dbReference type="Proteomes" id="UP000094336"/>
    </source>
</evidence>
<feature type="compositionally biased region" description="Polar residues" evidence="1">
    <location>
        <begin position="95"/>
        <end position="105"/>
    </location>
</feature>
<feature type="compositionally biased region" description="Polar residues" evidence="1">
    <location>
        <begin position="316"/>
        <end position="331"/>
    </location>
</feature>
<feature type="compositionally biased region" description="Acidic residues" evidence="1">
    <location>
        <begin position="528"/>
        <end position="537"/>
    </location>
</feature>
<evidence type="ECO:0000256" key="1">
    <source>
        <dbReference type="SAM" id="MobiDB-lite"/>
    </source>
</evidence>
<dbReference type="PANTHER" id="PTHR28164:SF1">
    <property type="entry name" value="PROTEIN STB3"/>
    <property type="match status" value="1"/>
</dbReference>
<gene>
    <name evidence="2" type="ORF">BABINDRAFT_167121</name>
</gene>
<accession>A0A1E3QQQ7</accession>
<dbReference type="PANTHER" id="PTHR28164">
    <property type="entry name" value="PROTEIN STB3"/>
    <property type="match status" value="1"/>
</dbReference>
<evidence type="ECO:0008006" key="4">
    <source>
        <dbReference type="Google" id="ProtNLM"/>
    </source>
</evidence>
<feature type="compositionally biased region" description="Low complexity" evidence="1">
    <location>
        <begin position="17"/>
        <end position="27"/>
    </location>
</feature>
<feature type="region of interest" description="Disordered" evidence="1">
    <location>
        <begin position="1"/>
        <end position="44"/>
    </location>
</feature>
<evidence type="ECO:0000313" key="2">
    <source>
        <dbReference type="EMBL" id="ODQ80023.1"/>
    </source>
</evidence>
<dbReference type="Proteomes" id="UP000094336">
    <property type="component" value="Unassembled WGS sequence"/>
</dbReference>
<feature type="region of interest" description="Disordered" evidence="1">
    <location>
        <begin position="443"/>
        <end position="466"/>
    </location>
</feature>
<organism evidence="2 3">
    <name type="scientific">Babjeviella inositovora NRRL Y-12698</name>
    <dbReference type="NCBI Taxonomy" id="984486"/>
    <lineage>
        <taxon>Eukaryota</taxon>
        <taxon>Fungi</taxon>
        <taxon>Dikarya</taxon>
        <taxon>Ascomycota</taxon>
        <taxon>Saccharomycotina</taxon>
        <taxon>Pichiomycetes</taxon>
        <taxon>Serinales incertae sedis</taxon>
        <taxon>Babjeviella</taxon>
    </lineage>
</organism>
<dbReference type="GO" id="GO:0005634">
    <property type="term" value="C:nucleus"/>
    <property type="evidence" value="ECO:0007669"/>
    <property type="project" value="TreeGrafter"/>
</dbReference>
<dbReference type="STRING" id="984486.A0A1E3QQQ7"/>
<keyword evidence="3" id="KW-1185">Reference proteome</keyword>
<dbReference type="RefSeq" id="XP_018985351.1">
    <property type="nucleotide sequence ID" value="XM_019130487.1"/>
</dbReference>
<feature type="region of interest" description="Disordered" evidence="1">
    <location>
        <begin position="94"/>
        <end position="128"/>
    </location>
</feature>
<sequence length="558" mass="59680">MSPTPNNGSPVPAKDGATTASTTNSTSPVPIAIGTTLMPPPTRPVHLNTPRTIANTQNATHLDEKPRVVITHLDSNSRVASKITHLDENSRAMANANSRTASNDVSARRHSWTSPIQKPGAHQKPLSTSSPVGIAAALQVNATRLAQILITNGPLPIRHITNHLSKAIPGFSQLSLSKQRRLIMAALELQDPVTTCVFEKVGWGQWAARKQGSDVIEGKQAISLQEIRSSKPKMGWGKNDEDVDMEDEPAKRTMTKPVSSTALRVARRESITPHAAKVPLAPLIDGTLSLAVTSSSESEDDADEEVFMFDDDDASKPTSATRSPRFTSPTRATLAPPNIRSRRHSTNSLASYNNRIAKPSHGFRSRLGSFGSPDSSFDADFIDVEDVRSSSRGRRPTGTIGSIPNSPLHAGFILDAAALPHRTNRGSFSSVLASGRQSFLRSTGASERVASANPSTSTSPGATATGSHLLHSQHFRSLNDLVLATAIAEAGGTAADFDAMVDEHAVESWSESESRSHSNANSHSHSEEPEENTDEEDWKSMGAATLRLEVLEKNSGVV</sequence>
<dbReference type="OrthoDB" id="5391991at2759"/>
<dbReference type="GeneID" id="30148340"/>
<proteinExistence type="predicted"/>
<reference evidence="3" key="1">
    <citation type="submission" date="2016-05" db="EMBL/GenBank/DDBJ databases">
        <title>Comparative genomics of biotechnologically important yeasts.</title>
        <authorList>
            <consortium name="DOE Joint Genome Institute"/>
            <person name="Riley R."/>
            <person name="Haridas S."/>
            <person name="Wolfe K.H."/>
            <person name="Lopes M.R."/>
            <person name="Hittinger C.T."/>
            <person name="Goker M."/>
            <person name="Salamov A."/>
            <person name="Wisecaver J."/>
            <person name="Long T.M."/>
            <person name="Aerts A.L."/>
            <person name="Barry K."/>
            <person name="Choi C."/>
            <person name="Clum A."/>
            <person name="Coughlan A.Y."/>
            <person name="Deshpande S."/>
            <person name="Douglass A.P."/>
            <person name="Hanson S.J."/>
            <person name="Klenk H.-P."/>
            <person name="Labutti K."/>
            <person name="Lapidus A."/>
            <person name="Lindquist E."/>
            <person name="Lipzen A."/>
            <person name="Meier-Kolthoff J.P."/>
            <person name="Ohm R.A."/>
            <person name="Otillar R.P."/>
            <person name="Pangilinan J."/>
            <person name="Peng Y."/>
            <person name="Rokas A."/>
            <person name="Rosa C.A."/>
            <person name="Scheuner C."/>
            <person name="Sibirny A.A."/>
            <person name="Slot J.C."/>
            <person name="Stielow J.B."/>
            <person name="Sun H."/>
            <person name="Kurtzman C.P."/>
            <person name="Blackwell M."/>
            <person name="Grigoriev I.V."/>
            <person name="Jeffries T.W."/>
        </authorList>
    </citation>
    <scope>NUCLEOTIDE SEQUENCE [LARGE SCALE GENOMIC DNA]</scope>
    <source>
        <strain evidence="3">NRRL Y-12698</strain>
    </source>
</reference>
<feature type="region of interest" description="Disordered" evidence="1">
    <location>
        <begin position="505"/>
        <end position="543"/>
    </location>
</feature>
<dbReference type="GO" id="GO:0043565">
    <property type="term" value="F:sequence-specific DNA binding"/>
    <property type="evidence" value="ECO:0007669"/>
    <property type="project" value="TreeGrafter"/>
</dbReference>
<name>A0A1E3QQQ7_9ASCO</name>
<feature type="compositionally biased region" description="Low complexity" evidence="1">
    <location>
        <begin position="450"/>
        <end position="466"/>
    </location>
</feature>
<dbReference type="InterPro" id="IPR018818">
    <property type="entry name" value="Stb3"/>
</dbReference>